<dbReference type="InterPro" id="IPR003779">
    <property type="entry name" value="CMD-like"/>
</dbReference>
<dbReference type="PANTHER" id="PTHR35446:SF3">
    <property type="entry name" value="CMD DOMAIN-CONTAINING PROTEIN"/>
    <property type="match status" value="1"/>
</dbReference>
<name>A0A2T0MBL7_9FLAO</name>
<dbReference type="InterPro" id="IPR004675">
    <property type="entry name" value="AhpD_core"/>
</dbReference>
<comment type="caution">
    <text evidence="2">The sequence shown here is derived from an EMBL/GenBank/DDBJ whole genome shotgun (WGS) entry which is preliminary data.</text>
</comment>
<evidence type="ECO:0000313" key="2">
    <source>
        <dbReference type="EMBL" id="PRX54897.1"/>
    </source>
</evidence>
<feature type="domain" description="Carboxymuconolactone decarboxylase-like" evidence="1">
    <location>
        <begin position="43"/>
        <end position="84"/>
    </location>
</feature>
<gene>
    <name evidence="2" type="ORF">CLV81_3302</name>
</gene>
<organism evidence="2 3">
    <name type="scientific">Flagellimonas meridianipacifica</name>
    <dbReference type="NCBI Taxonomy" id="1080225"/>
    <lineage>
        <taxon>Bacteria</taxon>
        <taxon>Pseudomonadati</taxon>
        <taxon>Bacteroidota</taxon>
        <taxon>Flavobacteriia</taxon>
        <taxon>Flavobacteriales</taxon>
        <taxon>Flavobacteriaceae</taxon>
        <taxon>Flagellimonas</taxon>
    </lineage>
</organism>
<dbReference type="Gene3D" id="1.20.1290.10">
    <property type="entry name" value="AhpD-like"/>
    <property type="match status" value="1"/>
</dbReference>
<evidence type="ECO:0000313" key="3">
    <source>
        <dbReference type="Proteomes" id="UP000237640"/>
    </source>
</evidence>
<dbReference type="PANTHER" id="PTHR35446">
    <property type="entry name" value="SI:CH211-175M2.5"/>
    <property type="match status" value="1"/>
</dbReference>
<keyword evidence="2" id="KW-0560">Oxidoreductase</keyword>
<proteinExistence type="predicted"/>
<dbReference type="GO" id="GO:0051920">
    <property type="term" value="F:peroxiredoxin activity"/>
    <property type="evidence" value="ECO:0007669"/>
    <property type="project" value="InterPro"/>
</dbReference>
<dbReference type="AlphaFoldDB" id="A0A2T0MBL7"/>
<sequence length="182" mass="19337">MTRLNALNPEVATGKTKELFNGIQSKLGMVPNMMRTMGNSSAVLEGYLNLSGALGKGSLGSKLGELIALTVAEANQCNYCLSAHSFIGEKLVRIDADSLEQAREGKNRDTKIQAALAFAQVLVAKRGQVSDEDIEAVKAAGYTEGEVGEIVAHVALNVFTNYFNNTADTVIDFPVVEAVATI</sequence>
<dbReference type="RefSeq" id="WP_106147656.1">
    <property type="nucleotide sequence ID" value="NZ_PVYX01000002.1"/>
</dbReference>
<dbReference type="InterPro" id="IPR029032">
    <property type="entry name" value="AhpD-like"/>
</dbReference>
<keyword evidence="2" id="KW-0575">Peroxidase</keyword>
<keyword evidence="3" id="KW-1185">Reference proteome</keyword>
<dbReference type="OrthoDB" id="9808310at2"/>
<reference evidence="2 3" key="1">
    <citation type="submission" date="2018-03" db="EMBL/GenBank/DDBJ databases">
        <title>Genomic Encyclopedia of Archaeal and Bacterial Type Strains, Phase II (KMG-II): from individual species to whole genera.</title>
        <authorList>
            <person name="Goeker M."/>
        </authorList>
    </citation>
    <scope>NUCLEOTIDE SEQUENCE [LARGE SCALE GENOMIC DNA]</scope>
    <source>
        <strain evidence="2 3">DSM 25027</strain>
    </source>
</reference>
<accession>A0A2T0MBL7</accession>
<dbReference type="Proteomes" id="UP000237640">
    <property type="component" value="Unassembled WGS sequence"/>
</dbReference>
<evidence type="ECO:0000259" key="1">
    <source>
        <dbReference type="Pfam" id="PF02627"/>
    </source>
</evidence>
<dbReference type="NCBIfam" id="TIGR00778">
    <property type="entry name" value="ahpD_dom"/>
    <property type="match status" value="1"/>
</dbReference>
<dbReference type="EMBL" id="PVYX01000002">
    <property type="protein sequence ID" value="PRX54897.1"/>
    <property type="molecule type" value="Genomic_DNA"/>
</dbReference>
<protein>
    <submittedName>
        <fullName evidence="2">Putative peroxidase-related enzyme</fullName>
    </submittedName>
</protein>
<dbReference type="SUPFAM" id="SSF69118">
    <property type="entry name" value="AhpD-like"/>
    <property type="match status" value="1"/>
</dbReference>
<dbReference type="Pfam" id="PF02627">
    <property type="entry name" value="CMD"/>
    <property type="match status" value="1"/>
</dbReference>